<reference evidence="1 2" key="1">
    <citation type="submission" date="2023-07" db="EMBL/GenBank/DDBJ databases">
        <title>Sorghum-associated microbial communities from plants grown in Nebraska, USA.</title>
        <authorList>
            <person name="Schachtman D."/>
        </authorList>
    </citation>
    <scope>NUCLEOTIDE SEQUENCE [LARGE SCALE GENOMIC DNA]</scope>
    <source>
        <strain evidence="1 2">CC482</strain>
    </source>
</reference>
<dbReference type="Proteomes" id="UP001229346">
    <property type="component" value="Unassembled WGS sequence"/>
</dbReference>
<accession>A0ABT9U5L0</accession>
<name>A0ABT9U5L0_PAEHA</name>
<protein>
    <submittedName>
        <fullName evidence="1">Uncharacterized protein</fullName>
    </submittedName>
</protein>
<evidence type="ECO:0000313" key="1">
    <source>
        <dbReference type="EMBL" id="MDQ0114936.1"/>
    </source>
</evidence>
<sequence length="39" mass="4412">MGLKELKKLADTLDDSGKQELIFFFTIPNKMCVVFCSSN</sequence>
<keyword evidence="2" id="KW-1185">Reference proteome</keyword>
<dbReference type="EMBL" id="JAUSSU010000009">
    <property type="protein sequence ID" value="MDQ0114936.1"/>
    <property type="molecule type" value="Genomic_DNA"/>
</dbReference>
<organism evidence="1 2">
    <name type="scientific">Paenibacillus harenae</name>
    <dbReference type="NCBI Taxonomy" id="306543"/>
    <lineage>
        <taxon>Bacteria</taxon>
        <taxon>Bacillati</taxon>
        <taxon>Bacillota</taxon>
        <taxon>Bacilli</taxon>
        <taxon>Bacillales</taxon>
        <taxon>Paenibacillaceae</taxon>
        <taxon>Paenibacillus</taxon>
    </lineage>
</organism>
<evidence type="ECO:0000313" key="2">
    <source>
        <dbReference type="Proteomes" id="UP001229346"/>
    </source>
</evidence>
<gene>
    <name evidence="1" type="ORF">J2T15_004393</name>
</gene>
<comment type="caution">
    <text evidence="1">The sequence shown here is derived from an EMBL/GenBank/DDBJ whole genome shotgun (WGS) entry which is preliminary data.</text>
</comment>
<proteinExistence type="predicted"/>